<proteinExistence type="predicted"/>
<organism evidence="2">
    <name type="scientific">viral metagenome</name>
    <dbReference type="NCBI Taxonomy" id="1070528"/>
    <lineage>
        <taxon>unclassified sequences</taxon>
        <taxon>metagenomes</taxon>
        <taxon>organismal metagenomes</taxon>
    </lineage>
</organism>
<feature type="region of interest" description="Disordered" evidence="1">
    <location>
        <begin position="220"/>
        <end position="276"/>
    </location>
</feature>
<name>A0A6C0K816_9ZZZZ</name>
<sequence>MQNYAGNIITGLEKNWNKNEEAQLDFIVEELKSVPAEQHEEVMYRCAAYMTLSRTAKVADWFAEAEAEEAKADARFVAMNERDWREAQQQAKRQRWFGSWDRWVTWARRVDGKRREKAAASRVVKKEVDNVAMLLEERRDVQRYPHSYGREEYREKLIADYEAMICAIPTGKWRLCLEKQNESKALQPRVDEIVRQVKLTMALKETLAARRIQTAWRSRSVVDEDEDYDDGNQPPRAKDIARRTHDDGFDEYDGEDECEESDSQAAERRQEMAETAERQAETYGECCDGICCECDHGQYGRPPAGRWAEQVDPWGRTFGQAWKEFGAGIERENERVKALNSADEEEEEKAAVVAEDARREAEYSLFPGLAAFIKSCGEPCKMTMDPEIGR</sequence>
<reference evidence="2" key="1">
    <citation type="journal article" date="2020" name="Nature">
        <title>Giant virus diversity and host interactions through global metagenomics.</title>
        <authorList>
            <person name="Schulz F."/>
            <person name="Roux S."/>
            <person name="Paez-Espino D."/>
            <person name="Jungbluth S."/>
            <person name="Walsh D.A."/>
            <person name="Denef V.J."/>
            <person name="McMahon K.D."/>
            <person name="Konstantinidis K.T."/>
            <person name="Eloe-Fadrosh E.A."/>
            <person name="Kyrpides N.C."/>
            <person name="Woyke T."/>
        </authorList>
    </citation>
    <scope>NUCLEOTIDE SEQUENCE</scope>
    <source>
        <strain evidence="2">GVMAG-S-1101178-127</strain>
    </source>
</reference>
<protein>
    <submittedName>
        <fullName evidence="2">Uncharacterized protein</fullName>
    </submittedName>
</protein>
<dbReference type="AlphaFoldDB" id="A0A6C0K816"/>
<feature type="compositionally biased region" description="Acidic residues" evidence="1">
    <location>
        <begin position="248"/>
        <end position="262"/>
    </location>
</feature>
<evidence type="ECO:0000256" key="1">
    <source>
        <dbReference type="SAM" id="MobiDB-lite"/>
    </source>
</evidence>
<feature type="compositionally biased region" description="Basic and acidic residues" evidence="1">
    <location>
        <begin position="265"/>
        <end position="276"/>
    </location>
</feature>
<dbReference type="EMBL" id="MN740816">
    <property type="protein sequence ID" value="QHU13301.1"/>
    <property type="molecule type" value="Genomic_DNA"/>
</dbReference>
<feature type="compositionally biased region" description="Basic and acidic residues" evidence="1">
    <location>
        <begin position="236"/>
        <end position="247"/>
    </location>
</feature>
<accession>A0A6C0K816</accession>
<evidence type="ECO:0000313" key="2">
    <source>
        <dbReference type="EMBL" id="QHU13301.1"/>
    </source>
</evidence>